<proteinExistence type="inferred from homology"/>
<dbReference type="InterPro" id="IPR012132">
    <property type="entry name" value="GMC_OxRdtase"/>
</dbReference>
<dbReference type="GeneID" id="107269483"/>
<dbReference type="SUPFAM" id="SSF51905">
    <property type="entry name" value="FAD/NAD(P)-binding domain"/>
    <property type="match status" value="1"/>
</dbReference>
<feature type="domain" description="Glucose-methanol-choline oxidoreductase N-terminal" evidence="7">
    <location>
        <begin position="320"/>
        <end position="334"/>
    </location>
</feature>
<reference evidence="9 10" key="1">
    <citation type="submission" date="2025-04" db="UniProtKB">
        <authorList>
            <consortium name="RefSeq"/>
        </authorList>
    </citation>
    <scope>IDENTIFICATION</scope>
</reference>
<feature type="binding site" evidence="3">
    <location>
        <position position="151"/>
    </location>
    <ligand>
        <name>FAD</name>
        <dbReference type="ChEBI" id="CHEBI:57692"/>
    </ligand>
</feature>
<evidence type="ECO:0000259" key="6">
    <source>
        <dbReference type="PROSITE" id="PS00623"/>
    </source>
</evidence>
<evidence type="ECO:0000259" key="7">
    <source>
        <dbReference type="PROSITE" id="PS00624"/>
    </source>
</evidence>
<dbReference type="AlphaFoldDB" id="A0AAJ7C0B9"/>
<dbReference type="InterPro" id="IPR000172">
    <property type="entry name" value="GMC_OxRdtase_N"/>
</dbReference>
<evidence type="ECO:0000256" key="2">
    <source>
        <dbReference type="PIRSR" id="PIRSR000137-1"/>
    </source>
</evidence>
<dbReference type="Pfam" id="PF05199">
    <property type="entry name" value="GMC_oxred_C"/>
    <property type="match status" value="1"/>
</dbReference>
<feature type="chain" id="PRO_5044708648" evidence="5">
    <location>
        <begin position="25"/>
        <end position="697"/>
    </location>
</feature>
<dbReference type="GO" id="GO:0050660">
    <property type="term" value="F:flavin adenine dinucleotide binding"/>
    <property type="evidence" value="ECO:0007669"/>
    <property type="project" value="InterPro"/>
</dbReference>
<comment type="cofactor">
    <cofactor evidence="3">
        <name>FAD</name>
        <dbReference type="ChEBI" id="CHEBI:57692"/>
    </cofactor>
</comment>
<comment type="similarity">
    <text evidence="1 4">Belongs to the GMC oxidoreductase family.</text>
</comment>
<dbReference type="Gene3D" id="3.50.50.60">
    <property type="entry name" value="FAD/NAD(P)-binding domain"/>
    <property type="match status" value="2"/>
</dbReference>
<keyword evidence="8" id="KW-1185">Reference proteome</keyword>
<keyword evidence="3 4" id="KW-0274">FAD</keyword>
<sequence length="697" mass="77521">MDKIIIKILRILLLLFTISNSAESTIPVGILENIYKYYTGSPPLSRGRVHDEQSIAKEYDFIIIGAGSGGSVLANRLTEITEWQVLLIEAGKDEIFLTDIPLLASTMQITAYNWGYKTEPRAKNADGNGGYCLSMTDGRCNWPRGKAVGGTSVINFMMYTRGSRADYDSWEAQGNPGWSYKDVLPYFLKSENSKLEKFDKRYHSTNGYLDVTYSPYVSRLRGPFLDAAKEMGYTVNDYNAEKILGFSVAQANLRHGRRVSASKAFLKPIRNRPNFHISKFSRVMKIVIDPDTKTAVGVEFVKDRRTYFVKATKEVLLSAGTLNSPQLLMLSGIGPREHLESLGIRVLEDLPVGLNLQDHVSMSALTFLVNDSITIVEPRLASNPANTIDYFTKGAGPLTVPGGAEGLAFIDTKRATRHRTRRKNSKFSYFPKFTQDRSFENYFNSNFNSISSSTKFSNFPSPPNATSITVDSSFSKIPKPTGPSIEKDDPDIELVLGLGAMTGDASGSIRGLLGLSDEFYKEVFAAYDGFDAFSIVPILMHPKSRGNVTLKSSNPFHWPVLQANYYDNEEDLRIMVRGIRKAIELASTNSFKRFNSTLLPVKFPGCKDLPFDSDAYWSCVSRHISTTLGHFIGTCKMATRENDGVVDSRLKVHGIKRLRVVDASIMPTIIAGHTNAPTIMIGEKASDMIKEDWRGIT</sequence>
<gene>
    <name evidence="9 10" type="primary">LOC107269483</name>
</gene>
<evidence type="ECO:0000313" key="9">
    <source>
        <dbReference type="RefSeq" id="XP_015598846.1"/>
    </source>
</evidence>
<dbReference type="RefSeq" id="XP_015598847.1">
    <property type="nucleotide sequence ID" value="XM_015743361.1"/>
</dbReference>
<dbReference type="PROSITE" id="PS00624">
    <property type="entry name" value="GMC_OXRED_2"/>
    <property type="match status" value="1"/>
</dbReference>
<dbReference type="PANTHER" id="PTHR11552">
    <property type="entry name" value="GLUCOSE-METHANOL-CHOLINE GMC OXIDOREDUCTASE"/>
    <property type="match status" value="1"/>
</dbReference>
<evidence type="ECO:0000256" key="4">
    <source>
        <dbReference type="RuleBase" id="RU003968"/>
    </source>
</evidence>
<protein>
    <submittedName>
        <fullName evidence="9 10">Glucose dehydrogenase [FAD, quinone]</fullName>
    </submittedName>
</protein>
<dbReference type="KEGG" id="ccin:107269483"/>
<dbReference type="PROSITE" id="PS00623">
    <property type="entry name" value="GMC_OXRED_1"/>
    <property type="match status" value="1"/>
</dbReference>
<dbReference type="PANTHER" id="PTHR11552:SF216">
    <property type="entry name" value="GLUCOSE-METHANOL-CHOLINE OXIDOREDUCTASE N-TERMINAL DOMAIN-CONTAINING PROTEIN"/>
    <property type="match status" value="1"/>
</dbReference>
<dbReference type="GO" id="GO:0016614">
    <property type="term" value="F:oxidoreductase activity, acting on CH-OH group of donors"/>
    <property type="evidence" value="ECO:0007669"/>
    <property type="project" value="InterPro"/>
</dbReference>
<evidence type="ECO:0000256" key="1">
    <source>
        <dbReference type="ARBA" id="ARBA00010790"/>
    </source>
</evidence>
<organism evidence="8 9">
    <name type="scientific">Cephus cinctus</name>
    <name type="common">Wheat stem sawfly</name>
    <dbReference type="NCBI Taxonomy" id="211228"/>
    <lineage>
        <taxon>Eukaryota</taxon>
        <taxon>Metazoa</taxon>
        <taxon>Ecdysozoa</taxon>
        <taxon>Arthropoda</taxon>
        <taxon>Hexapoda</taxon>
        <taxon>Insecta</taxon>
        <taxon>Pterygota</taxon>
        <taxon>Neoptera</taxon>
        <taxon>Endopterygota</taxon>
        <taxon>Hymenoptera</taxon>
        <taxon>Cephoidea</taxon>
        <taxon>Cephidae</taxon>
        <taxon>Cephus</taxon>
    </lineage>
</organism>
<evidence type="ECO:0000256" key="5">
    <source>
        <dbReference type="SAM" id="SignalP"/>
    </source>
</evidence>
<feature type="binding site" evidence="3">
    <location>
        <position position="283"/>
    </location>
    <ligand>
        <name>FAD</name>
        <dbReference type="ChEBI" id="CHEBI:57692"/>
    </ligand>
</feature>
<feature type="domain" description="Glucose-methanol-choline oxidoreductase N-terminal" evidence="6">
    <location>
        <begin position="145"/>
        <end position="168"/>
    </location>
</feature>
<accession>A0AAJ7C0B9</accession>
<evidence type="ECO:0000313" key="8">
    <source>
        <dbReference type="Proteomes" id="UP000694920"/>
    </source>
</evidence>
<dbReference type="Gene3D" id="3.30.560.10">
    <property type="entry name" value="Glucose Oxidase, domain 3"/>
    <property type="match status" value="1"/>
</dbReference>
<dbReference type="PIRSF" id="PIRSF000137">
    <property type="entry name" value="Alcohol_oxidase"/>
    <property type="match status" value="1"/>
</dbReference>
<dbReference type="InterPro" id="IPR007867">
    <property type="entry name" value="GMC_OxRtase_C"/>
</dbReference>
<name>A0AAJ7C0B9_CEPCN</name>
<dbReference type="Gene3D" id="3.30.410.40">
    <property type="match status" value="1"/>
</dbReference>
<dbReference type="InterPro" id="IPR036188">
    <property type="entry name" value="FAD/NAD-bd_sf"/>
</dbReference>
<evidence type="ECO:0000313" key="10">
    <source>
        <dbReference type="RefSeq" id="XP_015598847.1"/>
    </source>
</evidence>
<dbReference type="RefSeq" id="XP_015598846.1">
    <property type="nucleotide sequence ID" value="XM_015743360.1"/>
</dbReference>
<keyword evidence="4" id="KW-0285">Flavoprotein</keyword>
<dbReference type="Proteomes" id="UP000694920">
    <property type="component" value="Unplaced"/>
</dbReference>
<keyword evidence="5" id="KW-0732">Signal</keyword>
<dbReference type="Pfam" id="PF00732">
    <property type="entry name" value="GMC_oxred_N"/>
    <property type="match status" value="1"/>
</dbReference>
<dbReference type="SUPFAM" id="SSF54373">
    <property type="entry name" value="FAD-linked reductases, C-terminal domain"/>
    <property type="match status" value="1"/>
</dbReference>
<evidence type="ECO:0000256" key="3">
    <source>
        <dbReference type="PIRSR" id="PIRSR000137-2"/>
    </source>
</evidence>
<feature type="active site" description="Proton donor" evidence="2">
    <location>
        <position position="630"/>
    </location>
</feature>
<feature type="active site" description="Proton acceptor" evidence="2">
    <location>
        <position position="673"/>
    </location>
</feature>
<feature type="signal peptide" evidence="5">
    <location>
        <begin position="1"/>
        <end position="24"/>
    </location>
</feature>